<evidence type="ECO:0000256" key="3">
    <source>
        <dbReference type="SAM" id="MobiDB-lite"/>
    </source>
</evidence>
<sequence length="143" mass="15829">MKPARREREAAGPSQRQLRVGEAVRHALAEALARGETHQPELDGVFVTIPEVRMSPDLKVATVLVMPLGGLNVETSLAALDNARGRLKGLIGRKAGLRFAPDLRFRLDTRYEDDIRVDSLLHEPEVARDLSPKTDDEDEGEAR</sequence>
<dbReference type="InterPro" id="IPR023799">
    <property type="entry name" value="RbfA_dom_sf"/>
</dbReference>
<dbReference type="Gene3D" id="3.30.300.20">
    <property type="match status" value="1"/>
</dbReference>
<feature type="compositionally biased region" description="Basic and acidic residues" evidence="3">
    <location>
        <begin position="123"/>
        <end position="134"/>
    </location>
</feature>
<protein>
    <recommendedName>
        <fullName evidence="2">Ribosome-binding factor A</fullName>
    </recommendedName>
</protein>
<keyword evidence="1 2" id="KW-0690">Ribosome biogenesis</keyword>
<evidence type="ECO:0000256" key="2">
    <source>
        <dbReference type="HAMAP-Rule" id="MF_00003"/>
    </source>
</evidence>
<dbReference type="GO" id="GO:0043024">
    <property type="term" value="F:ribosomal small subunit binding"/>
    <property type="evidence" value="ECO:0007669"/>
    <property type="project" value="TreeGrafter"/>
</dbReference>
<keyword evidence="2" id="KW-0963">Cytoplasm</keyword>
<dbReference type="AlphaFoldDB" id="A0A1M7ZJ94"/>
<accession>A0A1M7ZJ94</accession>
<dbReference type="InterPro" id="IPR000238">
    <property type="entry name" value="RbfA"/>
</dbReference>
<gene>
    <name evidence="2" type="primary">rbfA</name>
    <name evidence="4" type="ORF">SAMN02745172_01914</name>
</gene>
<dbReference type="GO" id="GO:0030490">
    <property type="term" value="P:maturation of SSU-rRNA"/>
    <property type="evidence" value="ECO:0007669"/>
    <property type="project" value="UniProtKB-UniRule"/>
</dbReference>
<dbReference type="RefSeq" id="WP_073627917.1">
    <property type="nucleotide sequence ID" value="NZ_FRXO01000003.1"/>
</dbReference>
<proteinExistence type="inferred from homology"/>
<dbReference type="SUPFAM" id="SSF89919">
    <property type="entry name" value="Ribosome-binding factor A, RbfA"/>
    <property type="match status" value="1"/>
</dbReference>
<feature type="compositionally biased region" description="Basic and acidic residues" evidence="3">
    <location>
        <begin position="1"/>
        <end position="10"/>
    </location>
</feature>
<dbReference type="HAMAP" id="MF_00003">
    <property type="entry name" value="RbfA"/>
    <property type="match status" value="1"/>
</dbReference>
<keyword evidence="5" id="KW-1185">Reference proteome</keyword>
<comment type="subunit">
    <text evidence="2">Monomer. Binds 30S ribosomal subunits, but not 50S ribosomal subunits or 70S ribosomes.</text>
</comment>
<dbReference type="OrthoDB" id="9805051at2"/>
<dbReference type="EMBL" id="FRXO01000003">
    <property type="protein sequence ID" value="SHO64937.1"/>
    <property type="molecule type" value="Genomic_DNA"/>
</dbReference>
<evidence type="ECO:0000313" key="5">
    <source>
        <dbReference type="Proteomes" id="UP000186406"/>
    </source>
</evidence>
<evidence type="ECO:0000313" key="4">
    <source>
        <dbReference type="EMBL" id="SHO64937.1"/>
    </source>
</evidence>
<dbReference type="Proteomes" id="UP000186406">
    <property type="component" value="Unassembled WGS sequence"/>
</dbReference>
<organism evidence="4 5">
    <name type="scientific">Pseudoxanthobacter soli DSM 19599</name>
    <dbReference type="NCBI Taxonomy" id="1123029"/>
    <lineage>
        <taxon>Bacteria</taxon>
        <taxon>Pseudomonadati</taxon>
        <taxon>Pseudomonadota</taxon>
        <taxon>Alphaproteobacteria</taxon>
        <taxon>Hyphomicrobiales</taxon>
        <taxon>Segnochrobactraceae</taxon>
        <taxon>Pseudoxanthobacter</taxon>
    </lineage>
</organism>
<dbReference type="InterPro" id="IPR020053">
    <property type="entry name" value="Ribosome-bd_factorA_CS"/>
</dbReference>
<dbReference type="PANTHER" id="PTHR33515">
    <property type="entry name" value="RIBOSOME-BINDING FACTOR A, CHLOROPLASTIC-RELATED"/>
    <property type="match status" value="1"/>
</dbReference>
<dbReference type="STRING" id="1123029.SAMN02745172_01914"/>
<evidence type="ECO:0000256" key="1">
    <source>
        <dbReference type="ARBA" id="ARBA00022517"/>
    </source>
</evidence>
<reference evidence="4 5" key="1">
    <citation type="submission" date="2016-12" db="EMBL/GenBank/DDBJ databases">
        <authorList>
            <person name="Song W.-J."/>
            <person name="Kurnit D.M."/>
        </authorList>
    </citation>
    <scope>NUCLEOTIDE SEQUENCE [LARGE SCALE GENOMIC DNA]</scope>
    <source>
        <strain evidence="4 5">DSM 19599</strain>
    </source>
</reference>
<dbReference type="NCBIfam" id="NF001802">
    <property type="entry name" value="PRK00521.2-5"/>
    <property type="match status" value="1"/>
</dbReference>
<feature type="region of interest" description="Disordered" evidence="3">
    <location>
        <begin position="1"/>
        <end position="20"/>
    </location>
</feature>
<dbReference type="PROSITE" id="PS01319">
    <property type="entry name" value="RBFA"/>
    <property type="match status" value="1"/>
</dbReference>
<dbReference type="InterPro" id="IPR015946">
    <property type="entry name" value="KH_dom-like_a/b"/>
</dbReference>
<comment type="subcellular location">
    <subcellularLocation>
        <location evidence="2">Cytoplasm</location>
    </subcellularLocation>
</comment>
<dbReference type="GO" id="GO:0005829">
    <property type="term" value="C:cytosol"/>
    <property type="evidence" value="ECO:0007669"/>
    <property type="project" value="TreeGrafter"/>
</dbReference>
<dbReference type="Pfam" id="PF02033">
    <property type="entry name" value="RBFA"/>
    <property type="match status" value="1"/>
</dbReference>
<comment type="similarity">
    <text evidence="2">Belongs to the RbfA family.</text>
</comment>
<comment type="function">
    <text evidence="2">One of several proteins that assist in the late maturation steps of the functional core of the 30S ribosomal subunit. Associates with free 30S ribosomal subunits (but not with 30S subunits that are part of 70S ribosomes or polysomes). Required for efficient processing of 16S rRNA. May interact with the 5'-terminal helix region of 16S rRNA.</text>
</comment>
<feature type="region of interest" description="Disordered" evidence="3">
    <location>
        <begin position="123"/>
        <end position="143"/>
    </location>
</feature>
<dbReference type="PANTHER" id="PTHR33515:SF1">
    <property type="entry name" value="RIBOSOME-BINDING FACTOR A, CHLOROPLASTIC-RELATED"/>
    <property type="match status" value="1"/>
</dbReference>
<name>A0A1M7ZJ94_9HYPH</name>